<dbReference type="Proteomes" id="UP000321820">
    <property type="component" value="Chromosome"/>
</dbReference>
<proteinExistence type="predicted"/>
<dbReference type="InterPro" id="IPR028958">
    <property type="entry name" value="Imm42"/>
</dbReference>
<protein>
    <submittedName>
        <fullName evidence="1">Uncharacterized protein</fullName>
    </submittedName>
</protein>
<sequence length="225" mass="25630">MFSARPEQWRIPLEWLNGREGRHKDEQYPEQRKEATQMIIGDPSIFAIESIISKVSEDQGLRRLGYFFIHISGFEFGVRTRSATMLANSFDEVGRRISGRGKHIANFSRSYSAQEIAVAAHAVLYAEGIPLSQLLGQPTEAVLNEIENARLVWAPDGDAAFDDGSIVLQMDVDREVRLIGFRNSGLQFSEIGDVSEAWLDSKVYYDDVLNEWARQFVEEWESLLR</sequence>
<evidence type="ECO:0000313" key="1">
    <source>
        <dbReference type="EMBL" id="QEE29653.1"/>
    </source>
</evidence>
<organism evidence="1 2">
    <name type="scientific">Terriglobus albidus</name>
    <dbReference type="NCBI Taxonomy" id="1592106"/>
    <lineage>
        <taxon>Bacteria</taxon>
        <taxon>Pseudomonadati</taxon>
        <taxon>Acidobacteriota</taxon>
        <taxon>Terriglobia</taxon>
        <taxon>Terriglobales</taxon>
        <taxon>Acidobacteriaceae</taxon>
        <taxon>Terriglobus</taxon>
    </lineage>
</organism>
<accession>A0A5B9EBV4</accession>
<dbReference type="EMBL" id="CP042806">
    <property type="protein sequence ID" value="QEE29653.1"/>
    <property type="molecule type" value="Genomic_DNA"/>
</dbReference>
<dbReference type="RefSeq" id="WP_147648848.1">
    <property type="nucleotide sequence ID" value="NZ_CP042806.1"/>
</dbReference>
<gene>
    <name evidence="1" type="ORF">FTW19_17665</name>
</gene>
<name>A0A5B9EBV4_9BACT</name>
<keyword evidence="2" id="KW-1185">Reference proteome</keyword>
<dbReference type="OrthoDB" id="8404708at2"/>
<reference evidence="1 2" key="1">
    <citation type="submission" date="2019-08" db="EMBL/GenBank/DDBJ databases">
        <title>Complete genome sequence of Terriglobus albidus strain ORNL.</title>
        <authorList>
            <person name="Podar M."/>
        </authorList>
    </citation>
    <scope>NUCLEOTIDE SEQUENCE [LARGE SCALE GENOMIC DNA]</scope>
    <source>
        <strain evidence="1 2">ORNL</strain>
    </source>
</reference>
<dbReference type="Pfam" id="PF15593">
    <property type="entry name" value="Imm42"/>
    <property type="match status" value="1"/>
</dbReference>
<dbReference type="KEGG" id="talb:FTW19_17665"/>
<dbReference type="AlphaFoldDB" id="A0A5B9EBV4"/>
<evidence type="ECO:0000313" key="2">
    <source>
        <dbReference type="Proteomes" id="UP000321820"/>
    </source>
</evidence>